<reference evidence="4 5" key="1">
    <citation type="submission" date="2024-06" db="EMBL/GenBank/DDBJ databases">
        <title>A chromosome-level genome assembly of beet webworm, Loxostege sticticalis.</title>
        <authorList>
            <person name="Zhang Y."/>
        </authorList>
    </citation>
    <scope>NUCLEOTIDE SEQUENCE [LARGE SCALE GENOMIC DNA]</scope>
    <source>
        <strain evidence="4">AQ028</strain>
        <tissue evidence="4">Male pupae</tissue>
    </source>
</reference>
<evidence type="ECO:0000256" key="1">
    <source>
        <dbReference type="SAM" id="Coils"/>
    </source>
</evidence>
<evidence type="ECO:0000259" key="3">
    <source>
        <dbReference type="Pfam" id="PF25298"/>
    </source>
</evidence>
<dbReference type="AlphaFoldDB" id="A0ABD0SWP8"/>
<name>A0ABD0SWP8_LOXSC</name>
<accession>A0ABD0SWP8</accession>
<dbReference type="Gene3D" id="1.20.5.170">
    <property type="match status" value="1"/>
</dbReference>
<dbReference type="Proteomes" id="UP001549921">
    <property type="component" value="Unassembled WGS sequence"/>
</dbReference>
<keyword evidence="1" id="KW-0175">Coiled coil</keyword>
<feature type="domain" description="FP protein C-terminal" evidence="3">
    <location>
        <begin position="260"/>
        <end position="312"/>
    </location>
</feature>
<evidence type="ECO:0000313" key="4">
    <source>
        <dbReference type="EMBL" id="KAL0830184.1"/>
    </source>
</evidence>
<evidence type="ECO:0000256" key="2">
    <source>
        <dbReference type="SAM" id="MobiDB-lite"/>
    </source>
</evidence>
<proteinExistence type="predicted"/>
<dbReference type="Pfam" id="PF25298">
    <property type="entry name" value="Baculo_FP_2nd"/>
    <property type="match status" value="1"/>
</dbReference>
<sequence>MNVQRSPPRGISGSQPDLSELRDDYVNQRKRKSPDCSCNHQEGLIDLQRNLMDFMKSTLDTQNKEIQSAFKTIHNDLSIFKDEMRGLTHSIQKISDEQTQIKNDICELKSSTTMQENKVESINKKVAELTSTIEELSEQLQTKEQHGRMNNLEISGIPVLKGENLMNTLKNITAKIGFSLLPHDIDYIHRVRRFAPKSNHNGADSDLQSSTSIPNIIVRFTQRSRKNEMLAAVRARRGLTTADAGLNGPSKPIFINDHLTPQNKLLYKQARLLAKEKSYKYIWLSECKILLRKNDTAKVILVSNESDLLKIK</sequence>
<comment type="caution">
    <text evidence="4">The sequence shown here is derived from an EMBL/GenBank/DDBJ whole genome shotgun (WGS) entry which is preliminary data.</text>
</comment>
<evidence type="ECO:0000313" key="5">
    <source>
        <dbReference type="Proteomes" id="UP001549921"/>
    </source>
</evidence>
<feature type="coiled-coil region" evidence="1">
    <location>
        <begin position="119"/>
        <end position="146"/>
    </location>
</feature>
<dbReference type="InterPro" id="IPR057251">
    <property type="entry name" value="FP_C"/>
</dbReference>
<dbReference type="EMBL" id="JBEDNZ010000014">
    <property type="protein sequence ID" value="KAL0830184.1"/>
    <property type="molecule type" value="Genomic_DNA"/>
</dbReference>
<dbReference type="InterPro" id="IPR004244">
    <property type="entry name" value="Transposase_22"/>
</dbReference>
<organism evidence="4 5">
    <name type="scientific">Loxostege sticticalis</name>
    <name type="common">Beet webworm moth</name>
    <dbReference type="NCBI Taxonomy" id="481309"/>
    <lineage>
        <taxon>Eukaryota</taxon>
        <taxon>Metazoa</taxon>
        <taxon>Ecdysozoa</taxon>
        <taxon>Arthropoda</taxon>
        <taxon>Hexapoda</taxon>
        <taxon>Insecta</taxon>
        <taxon>Pterygota</taxon>
        <taxon>Neoptera</taxon>
        <taxon>Endopterygota</taxon>
        <taxon>Lepidoptera</taxon>
        <taxon>Glossata</taxon>
        <taxon>Ditrysia</taxon>
        <taxon>Pyraloidea</taxon>
        <taxon>Crambidae</taxon>
        <taxon>Pyraustinae</taxon>
        <taxon>Loxostege</taxon>
    </lineage>
</organism>
<protein>
    <recommendedName>
        <fullName evidence="3">FP protein C-terminal domain-containing protein</fullName>
    </recommendedName>
</protein>
<feature type="region of interest" description="Disordered" evidence="2">
    <location>
        <begin position="1"/>
        <end position="20"/>
    </location>
</feature>
<dbReference type="PANTHER" id="PTHR11505">
    <property type="entry name" value="L1 TRANSPOSABLE ELEMENT-RELATED"/>
    <property type="match status" value="1"/>
</dbReference>
<gene>
    <name evidence="4" type="ORF">ABMA28_003641</name>
</gene>